<keyword evidence="4" id="KW-1185">Reference proteome</keyword>
<comment type="caution">
    <text evidence="3">The sequence shown here is derived from an EMBL/GenBank/DDBJ whole genome shotgun (WGS) entry which is preliminary data.</text>
</comment>
<protein>
    <recommendedName>
        <fullName evidence="2">HNH nuclease domain-containing protein</fullName>
    </recommendedName>
</protein>
<evidence type="ECO:0000259" key="2">
    <source>
        <dbReference type="Pfam" id="PF13391"/>
    </source>
</evidence>
<proteinExistence type="predicted"/>
<dbReference type="OrthoDB" id="2569251at2759"/>
<feature type="domain" description="HNH nuclease" evidence="2">
    <location>
        <begin position="153"/>
        <end position="215"/>
    </location>
</feature>
<dbReference type="Pfam" id="PF13391">
    <property type="entry name" value="HNH_2"/>
    <property type="match status" value="1"/>
</dbReference>
<feature type="region of interest" description="Disordered" evidence="1">
    <location>
        <begin position="109"/>
        <end position="132"/>
    </location>
</feature>
<gene>
    <name evidence="3" type="ORF">EHS25_007175</name>
</gene>
<accession>A0A427XPD3</accession>
<evidence type="ECO:0000313" key="3">
    <source>
        <dbReference type="EMBL" id="RSH80697.1"/>
    </source>
</evidence>
<organism evidence="3 4">
    <name type="scientific">Saitozyma podzolica</name>
    <dbReference type="NCBI Taxonomy" id="1890683"/>
    <lineage>
        <taxon>Eukaryota</taxon>
        <taxon>Fungi</taxon>
        <taxon>Dikarya</taxon>
        <taxon>Basidiomycota</taxon>
        <taxon>Agaricomycotina</taxon>
        <taxon>Tremellomycetes</taxon>
        <taxon>Tremellales</taxon>
        <taxon>Trimorphomycetaceae</taxon>
        <taxon>Saitozyma</taxon>
    </lineage>
</organism>
<sequence length="286" mass="32247">MPALKYPLATRSRAEDEHNSIELRFPSGKLIASFPLAFVRDGGDNTWEFVLGVLDQLVEPTPDLPGTITDVEGVVVILDDAPHAGSFVYTHLGLSLFYRRSMVDQIPSRGPEYHSKFRRPKPGGTESTVSHSSRSTAWQSKFRELVGVRGGTCLITDFYYELCTACHVVPQSRPDVYRQLLGVEEDYEPIMCDASCGLLLRDDLHKLYDRLEWSLHYKGGTFYVHFFIMGHPDARKYHGAPIPPQRFRGNPAHRPNPDLTRWHYNQCAKAHIRGFSAGMALDDDGA</sequence>
<evidence type="ECO:0000256" key="1">
    <source>
        <dbReference type="SAM" id="MobiDB-lite"/>
    </source>
</evidence>
<name>A0A427XPD3_9TREE</name>
<dbReference type="AlphaFoldDB" id="A0A427XPD3"/>
<evidence type="ECO:0000313" key="4">
    <source>
        <dbReference type="Proteomes" id="UP000279259"/>
    </source>
</evidence>
<dbReference type="InterPro" id="IPR003615">
    <property type="entry name" value="HNH_nuc"/>
</dbReference>
<dbReference type="STRING" id="1890683.A0A427XPD3"/>
<dbReference type="EMBL" id="RSCD01000034">
    <property type="protein sequence ID" value="RSH80697.1"/>
    <property type="molecule type" value="Genomic_DNA"/>
</dbReference>
<dbReference type="Proteomes" id="UP000279259">
    <property type="component" value="Unassembled WGS sequence"/>
</dbReference>
<reference evidence="3 4" key="1">
    <citation type="submission" date="2018-11" db="EMBL/GenBank/DDBJ databases">
        <title>Genome sequence of Saitozyma podzolica DSM 27192.</title>
        <authorList>
            <person name="Aliyu H."/>
            <person name="Gorte O."/>
            <person name="Ochsenreither K."/>
        </authorList>
    </citation>
    <scope>NUCLEOTIDE SEQUENCE [LARGE SCALE GENOMIC DNA]</scope>
    <source>
        <strain evidence="3 4">DSM 27192</strain>
    </source>
</reference>